<keyword evidence="2" id="KW-1185">Reference proteome</keyword>
<accession>A0A483CLN1</accession>
<dbReference type="OrthoDB" id="109565at2157"/>
<name>A0A483CLN1_9EURY</name>
<protein>
    <recommendedName>
        <fullName evidence="3">DUF1894 domain-containing protein</fullName>
    </recommendedName>
</protein>
<reference evidence="1 2" key="1">
    <citation type="submission" date="2017-11" db="EMBL/GenBank/DDBJ databases">
        <title>Isolation and Characterization of Methanofollis Species from Methane Seep Offshore SW Taiwan.</title>
        <authorList>
            <person name="Teng N.-H."/>
            <person name="Lai M.-C."/>
            <person name="Chen S.-C."/>
        </authorList>
    </citation>
    <scope>NUCLEOTIDE SEQUENCE [LARGE SCALE GENOMIC DNA]</scope>
    <source>
        <strain evidence="1 2">FWC-SCC2</strain>
    </source>
</reference>
<dbReference type="Proteomes" id="UP000292580">
    <property type="component" value="Unassembled WGS sequence"/>
</dbReference>
<dbReference type="InterPro" id="IPR012031">
    <property type="entry name" value="MTH0776-like"/>
</dbReference>
<sequence>MTGDMAKPHCINRLPARILIKDISPEEANEYIRTRVREHYELPPDYAIRDVVILGKPPMLVGILSRKKKIIFQFTKPCFGTALMEMDALPGDIEQIRADLAPAEEEVS</sequence>
<dbReference type="EMBL" id="PGCL01000003">
    <property type="protein sequence ID" value="TAJ43909.1"/>
    <property type="molecule type" value="Genomic_DNA"/>
</dbReference>
<dbReference type="Pfam" id="PF08979">
    <property type="entry name" value="DUF1894"/>
    <property type="match status" value="1"/>
</dbReference>
<proteinExistence type="predicted"/>
<evidence type="ECO:0000313" key="2">
    <source>
        <dbReference type="Proteomes" id="UP000292580"/>
    </source>
</evidence>
<dbReference type="RefSeq" id="WP_130646967.1">
    <property type="nucleotide sequence ID" value="NZ_PGCL01000003.1"/>
</dbReference>
<comment type="caution">
    <text evidence="1">The sequence shown here is derived from an EMBL/GenBank/DDBJ whole genome shotgun (WGS) entry which is preliminary data.</text>
</comment>
<gene>
    <name evidence="1" type="ORF">CUJ86_07565</name>
</gene>
<evidence type="ECO:0000313" key="1">
    <source>
        <dbReference type="EMBL" id="TAJ43909.1"/>
    </source>
</evidence>
<evidence type="ECO:0008006" key="3">
    <source>
        <dbReference type="Google" id="ProtNLM"/>
    </source>
</evidence>
<organism evidence="1 2">
    <name type="scientific">Methanofollis fontis</name>
    <dbReference type="NCBI Taxonomy" id="2052832"/>
    <lineage>
        <taxon>Archaea</taxon>
        <taxon>Methanobacteriati</taxon>
        <taxon>Methanobacteriota</taxon>
        <taxon>Stenosarchaea group</taxon>
        <taxon>Methanomicrobia</taxon>
        <taxon>Methanomicrobiales</taxon>
        <taxon>Methanomicrobiaceae</taxon>
        <taxon>Methanofollis</taxon>
    </lineage>
</organism>
<dbReference type="AlphaFoldDB" id="A0A483CLN1"/>